<organism evidence="1 2">
    <name type="scientific">Microthyrium microscopicum</name>
    <dbReference type="NCBI Taxonomy" id="703497"/>
    <lineage>
        <taxon>Eukaryota</taxon>
        <taxon>Fungi</taxon>
        <taxon>Dikarya</taxon>
        <taxon>Ascomycota</taxon>
        <taxon>Pezizomycotina</taxon>
        <taxon>Dothideomycetes</taxon>
        <taxon>Dothideomycetes incertae sedis</taxon>
        <taxon>Microthyriales</taxon>
        <taxon>Microthyriaceae</taxon>
        <taxon>Microthyrium</taxon>
    </lineage>
</organism>
<reference evidence="1" key="1">
    <citation type="journal article" date="2020" name="Stud. Mycol.">
        <title>101 Dothideomycetes genomes: a test case for predicting lifestyles and emergence of pathogens.</title>
        <authorList>
            <person name="Haridas S."/>
            <person name="Albert R."/>
            <person name="Binder M."/>
            <person name="Bloem J."/>
            <person name="Labutti K."/>
            <person name="Salamov A."/>
            <person name="Andreopoulos B."/>
            <person name="Baker S."/>
            <person name="Barry K."/>
            <person name="Bills G."/>
            <person name="Bluhm B."/>
            <person name="Cannon C."/>
            <person name="Castanera R."/>
            <person name="Culley D."/>
            <person name="Daum C."/>
            <person name="Ezra D."/>
            <person name="Gonzalez J."/>
            <person name="Henrissat B."/>
            <person name="Kuo A."/>
            <person name="Liang C."/>
            <person name="Lipzen A."/>
            <person name="Lutzoni F."/>
            <person name="Magnuson J."/>
            <person name="Mondo S."/>
            <person name="Nolan M."/>
            <person name="Ohm R."/>
            <person name="Pangilinan J."/>
            <person name="Park H.-J."/>
            <person name="Ramirez L."/>
            <person name="Alfaro M."/>
            <person name="Sun H."/>
            <person name="Tritt A."/>
            <person name="Yoshinaga Y."/>
            <person name="Zwiers L.-H."/>
            <person name="Turgeon B."/>
            <person name="Goodwin S."/>
            <person name="Spatafora J."/>
            <person name="Crous P."/>
            <person name="Grigoriev I."/>
        </authorList>
    </citation>
    <scope>NUCLEOTIDE SEQUENCE</scope>
    <source>
        <strain evidence="1">CBS 115976</strain>
    </source>
</reference>
<accession>A0A6A6U8T3</accession>
<gene>
    <name evidence="1" type="ORF">BT63DRAFT_471750</name>
</gene>
<proteinExistence type="predicted"/>
<dbReference type="AlphaFoldDB" id="A0A6A6U8T3"/>
<evidence type="ECO:0000313" key="1">
    <source>
        <dbReference type="EMBL" id="KAF2668669.1"/>
    </source>
</evidence>
<dbReference type="Proteomes" id="UP000799302">
    <property type="component" value="Unassembled WGS sequence"/>
</dbReference>
<sequence length="155" mass="17255">MLHFLNGATFIHLPGNHDWPPQNINFKSIVNKNCQHEHPATLSMELIFRPTSASGRHSSRTEIGLGAQQVARGAITIDGFSECDGNDRHIITIHLVLDSEQGEQDTLFVPVPWSWSREDGPLVYMIALCFEIHPAAPLTSQDEMDIDTARSNALE</sequence>
<evidence type="ECO:0000313" key="2">
    <source>
        <dbReference type="Proteomes" id="UP000799302"/>
    </source>
</evidence>
<keyword evidence="2" id="KW-1185">Reference proteome</keyword>
<protein>
    <submittedName>
        <fullName evidence="1">Uncharacterized protein</fullName>
    </submittedName>
</protein>
<name>A0A6A6U8T3_9PEZI</name>
<dbReference type="EMBL" id="MU004236">
    <property type="protein sequence ID" value="KAF2668669.1"/>
    <property type="molecule type" value="Genomic_DNA"/>
</dbReference>